<dbReference type="AlphaFoldDB" id="A0A316GM53"/>
<evidence type="ECO:0000313" key="3">
    <source>
        <dbReference type="Proteomes" id="UP000245708"/>
    </source>
</evidence>
<dbReference type="EMBL" id="QGGW01000002">
    <property type="protein sequence ID" value="PWK61349.1"/>
    <property type="molecule type" value="Genomic_DNA"/>
</dbReference>
<protein>
    <submittedName>
        <fullName evidence="2">Uncharacterized protein</fullName>
    </submittedName>
</protein>
<dbReference type="Proteomes" id="UP000245708">
    <property type="component" value="Unassembled WGS sequence"/>
</dbReference>
<name>A0A316GM53_9RHOB</name>
<proteinExistence type="predicted"/>
<evidence type="ECO:0000313" key="2">
    <source>
        <dbReference type="EMBL" id="PWK61349.1"/>
    </source>
</evidence>
<sequence length="133" mass="14529">MQKSQYALMALSFLGFAVLSDTPAAIAQVQPLPPIPQAHDRLVIGGSFGIRYMPVMCIRAQCPTGNYSVTLEGVRIGTFRTLILVRTVDGRVQSTRFEGRHLSDDLEIEGRLQVDGDTATIDVWPTAEAAQKP</sequence>
<organism evidence="2 3">
    <name type="scientific">Roseicyclus mahoneyensis</name>
    <dbReference type="NCBI Taxonomy" id="164332"/>
    <lineage>
        <taxon>Bacteria</taxon>
        <taxon>Pseudomonadati</taxon>
        <taxon>Pseudomonadota</taxon>
        <taxon>Alphaproteobacteria</taxon>
        <taxon>Rhodobacterales</taxon>
        <taxon>Roseobacteraceae</taxon>
        <taxon>Roseicyclus</taxon>
    </lineage>
</organism>
<accession>A0A316GM53</accession>
<feature type="signal peptide" evidence="1">
    <location>
        <begin position="1"/>
        <end position="27"/>
    </location>
</feature>
<gene>
    <name evidence="2" type="ORF">C7455_10234</name>
</gene>
<comment type="caution">
    <text evidence="2">The sequence shown here is derived from an EMBL/GenBank/DDBJ whole genome shotgun (WGS) entry which is preliminary data.</text>
</comment>
<reference evidence="2 3" key="1">
    <citation type="submission" date="2018-05" db="EMBL/GenBank/DDBJ databases">
        <title>Genomic Encyclopedia of Type Strains, Phase IV (KMG-IV): sequencing the most valuable type-strain genomes for metagenomic binning, comparative biology and taxonomic classification.</title>
        <authorList>
            <person name="Goeker M."/>
        </authorList>
    </citation>
    <scope>NUCLEOTIDE SEQUENCE [LARGE SCALE GENOMIC DNA]</scope>
    <source>
        <strain evidence="2 3">DSM 16097</strain>
    </source>
</reference>
<keyword evidence="1" id="KW-0732">Signal</keyword>
<feature type="chain" id="PRO_5016310621" evidence="1">
    <location>
        <begin position="28"/>
        <end position="133"/>
    </location>
</feature>
<keyword evidence="3" id="KW-1185">Reference proteome</keyword>
<evidence type="ECO:0000256" key="1">
    <source>
        <dbReference type="SAM" id="SignalP"/>
    </source>
</evidence>